<keyword evidence="6" id="KW-1185">Reference proteome</keyword>
<evidence type="ECO:0000313" key="6">
    <source>
        <dbReference type="Proteomes" id="UP000679691"/>
    </source>
</evidence>
<accession>A0A8T4H8R9</accession>
<dbReference type="InterPro" id="IPR003439">
    <property type="entry name" value="ABC_transporter-like_ATP-bd"/>
</dbReference>
<evidence type="ECO:0000313" key="5">
    <source>
        <dbReference type="EMBL" id="MBP3943442.1"/>
    </source>
</evidence>
<dbReference type="Proteomes" id="UP000679691">
    <property type="component" value="Unassembled WGS sequence"/>
</dbReference>
<dbReference type="PANTHER" id="PTHR42939:SF1">
    <property type="entry name" value="ABC TRANSPORTER ATP-BINDING PROTEIN ALBC-RELATED"/>
    <property type="match status" value="1"/>
</dbReference>
<dbReference type="GO" id="GO:0005524">
    <property type="term" value="F:ATP binding"/>
    <property type="evidence" value="ECO:0007669"/>
    <property type="project" value="UniProtKB-KW"/>
</dbReference>
<dbReference type="RefSeq" id="WP_353546935.1">
    <property type="nucleotide sequence ID" value="NZ_JAGKSB010000007.1"/>
</dbReference>
<dbReference type="InterPro" id="IPR051782">
    <property type="entry name" value="ABC_Transporter_VariousFunc"/>
</dbReference>
<name>A0A8T4H8R9_9SPHI</name>
<dbReference type="Pfam" id="PF00005">
    <property type="entry name" value="ABC_tran"/>
    <property type="match status" value="1"/>
</dbReference>
<sequence>MKIDLQNIGRRFNREWIFRAVNYRFEAGKCYAILGPNGSGKSTLLKVIVGNLTPSEGSITYENTQGTIAVEDIFAQTAIATPYVELIEEFTLREQIQFHFKFKNYLPGFSENSILEILGLKQALDKPIRFFSSGMKQRVKLVLACCSDATIVLLDEPTSNLDLAGEAWYLALIERTRSPQRIFIICSNQPKEYSFCEHQINVIDFKK</sequence>
<dbReference type="InterPro" id="IPR027417">
    <property type="entry name" value="P-loop_NTPase"/>
</dbReference>
<dbReference type="Gene3D" id="3.40.50.300">
    <property type="entry name" value="P-loop containing nucleotide triphosphate hydrolases"/>
    <property type="match status" value="1"/>
</dbReference>
<keyword evidence="3 5" id="KW-0067">ATP-binding</keyword>
<evidence type="ECO:0000256" key="1">
    <source>
        <dbReference type="ARBA" id="ARBA00022448"/>
    </source>
</evidence>
<comment type="caution">
    <text evidence="5">The sequence shown here is derived from an EMBL/GenBank/DDBJ whole genome shotgun (WGS) entry which is preliminary data.</text>
</comment>
<evidence type="ECO:0000256" key="3">
    <source>
        <dbReference type="ARBA" id="ARBA00022840"/>
    </source>
</evidence>
<dbReference type="AlphaFoldDB" id="A0A8T4H8R9"/>
<dbReference type="SUPFAM" id="SSF52540">
    <property type="entry name" value="P-loop containing nucleoside triphosphate hydrolases"/>
    <property type="match status" value="1"/>
</dbReference>
<dbReference type="PANTHER" id="PTHR42939">
    <property type="entry name" value="ABC TRANSPORTER ATP-BINDING PROTEIN ALBC-RELATED"/>
    <property type="match status" value="1"/>
</dbReference>
<protein>
    <submittedName>
        <fullName evidence="5">ABC transporter ATP-binding protein</fullName>
    </submittedName>
</protein>
<dbReference type="PROSITE" id="PS50893">
    <property type="entry name" value="ABC_TRANSPORTER_2"/>
    <property type="match status" value="1"/>
</dbReference>
<proteinExistence type="predicted"/>
<keyword evidence="1" id="KW-0813">Transport</keyword>
<gene>
    <name evidence="5" type="ORF">J5U18_07685</name>
</gene>
<dbReference type="GO" id="GO:0016887">
    <property type="term" value="F:ATP hydrolysis activity"/>
    <property type="evidence" value="ECO:0007669"/>
    <property type="project" value="InterPro"/>
</dbReference>
<dbReference type="InterPro" id="IPR003593">
    <property type="entry name" value="AAA+_ATPase"/>
</dbReference>
<evidence type="ECO:0000256" key="2">
    <source>
        <dbReference type="ARBA" id="ARBA00022741"/>
    </source>
</evidence>
<dbReference type="SMART" id="SM00382">
    <property type="entry name" value="AAA"/>
    <property type="match status" value="1"/>
</dbReference>
<evidence type="ECO:0000259" key="4">
    <source>
        <dbReference type="PROSITE" id="PS50893"/>
    </source>
</evidence>
<keyword evidence="2" id="KW-0547">Nucleotide-binding</keyword>
<organism evidence="5 6">
    <name type="scientific">Rhinopithecimicrobium faecis</name>
    <dbReference type="NCBI Taxonomy" id="2820698"/>
    <lineage>
        <taxon>Bacteria</taxon>
        <taxon>Pseudomonadati</taxon>
        <taxon>Bacteroidota</taxon>
        <taxon>Sphingobacteriia</taxon>
        <taxon>Sphingobacteriales</taxon>
        <taxon>Sphingobacteriaceae</taxon>
        <taxon>Rhinopithecimicrobium</taxon>
    </lineage>
</organism>
<feature type="domain" description="ABC transporter" evidence="4">
    <location>
        <begin position="3"/>
        <end position="206"/>
    </location>
</feature>
<dbReference type="EMBL" id="JAGKSB010000007">
    <property type="protein sequence ID" value="MBP3943442.1"/>
    <property type="molecule type" value="Genomic_DNA"/>
</dbReference>
<reference evidence="5" key="1">
    <citation type="submission" date="2021-03" db="EMBL/GenBank/DDBJ databases">
        <authorList>
            <person name="Lu T."/>
            <person name="Wang Q."/>
            <person name="Han X."/>
        </authorList>
    </citation>
    <scope>NUCLEOTIDE SEQUENCE</scope>
    <source>
        <strain evidence="5">WQ 2009</strain>
    </source>
</reference>